<comment type="caution">
    <text evidence="6">The sequence shown here is derived from an EMBL/GenBank/DDBJ whole genome shotgun (WGS) entry which is preliminary data.</text>
</comment>
<proteinExistence type="inferred from homology"/>
<evidence type="ECO:0000313" key="7">
    <source>
        <dbReference type="Proteomes" id="UP001050691"/>
    </source>
</evidence>
<evidence type="ECO:0000256" key="2">
    <source>
        <dbReference type="ARBA" id="ARBA00022630"/>
    </source>
</evidence>
<keyword evidence="4" id="KW-0560">Oxidoreductase</keyword>
<sequence length="527" mass="58450">MSTESFKKIEDICQRSKGISQYFRYGSLGYKYSVAHWLKSSCEVSLSAVEPGRLEDLQEIVKGGGHATNPRFSSVEDGLQISMIRFNELTLNSDNTVTMGSGCLWDEVYRYLNTKQRTVVGGAGAGGVGVAGWLLGGGYSLRTNQYGLGVDNIIEIGVVTPTGDFIKARQDNDKTKDLFWALRGGGNKLGIVTYFVLRTFPENGVYGGTLSYSAEKTESAMTAISNFTAKWKNHKTRDLKGAVVGAFRHARVQGELRYEFTVQCFYSAPNVPEPNPFQEFLNIGPDRGSLNSTTYVALDTEFSLLHIAIPPTIDHIFSILAAKYPAMDGIAELDYRGRWGCVMITDFTVNFMKKMWEEAKENLMKEHSGLRVILDIWPFVDDIFQHKEAGPSAWPPANSQAVFPMIVICYWEDPKDDKVWLDNMSATISGLSDFAKKNGASYEGAPVYSNTTLGTTTPGEIYQSNLKQLVEIIKNIDPHGVMRRAGGFEIPSNASRLARELERLSIDPKKAEKLKEILELLLSIANA</sequence>
<dbReference type="EMBL" id="BPWL01000001">
    <property type="protein sequence ID" value="GJJ06266.1"/>
    <property type="molecule type" value="Genomic_DNA"/>
</dbReference>
<dbReference type="InterPro" id="IPR016166">
    <property type="entry name" value="FAD-bd_PCMH"/>
</dbReference>
<keyword evidence="2" id="KW-0285">Flavoprotein</keyword>
<dbReference type="GO" id="GO:0016491">
    <property type="term" value="F:oxidoreductase activity"/>
    <property type="evidence" value="ECO:0007669"/>
    <property type="project" value="UniProtKB-KW"/>
</dbReference>
<evidence type="ECO:0000256" key="3">
    <source>
        <dbReference type="ARBA" id="ARBA00022827"/>
    </source>
</evidence>
<keyword evidence="3" id="KW-0274">FAD</keyword>
<dbReference type="Proteomes" id="UP001050691">
    <property type="component" value="Unassembled WGS sequence"/>
</dbReference>
<dbReference type="AlphaFoldDB" id="A0AAV4ZZR9"/>
<dbReference type="InterPro" id="IPR050416">
    <property type="entry name" value="FAD-linked_Oxidoreductase"/>
</dbReference>
<feature type="domain" description="FAD-binding PCMH-type" evidence="5">
    <location>
        <begin position="30"/>
        <end position="202"/>
    </location>
</feature>
<name>A0AAV4ZZR9_9AGAM</name>
<dbReference type="GO" id="GO:0071949">
    <property type="term" value="F:FAD binding"/>
    <property type="evidence" value="ECO:0007669"/>
    <property type="project" value="InterPro"/>
</dbReference>
<gene>
    <name evidence="6" type="ORF">Clacol_000457</name>
</gene>
<evidence type="ECO:0000256" key="4">
    <source>
        <dbReference type="ARBA" id="ARBA00023002"/>
    </source>
</evidence>
<evidence type="ECO:0000256" key="1">
    <source>
        <dbReference type="ARBA" id="ARBA00005466"/>
    </source>
</evidence>
<protein>
    <recommendedName>
        <fullName evidence="5">FAD-binding PCMH-type domain-containing protein</fullName>
    </recommendedName>
</protein>
<evidence type="ECO:0000259" key="5">
    <source>
        <dbReference type="PROSITE" id="PS51387"/>
    </source>
</evidence>
<dbReference type="InterPro" id="IPR036318">
    <property type="entry name" value="FAD-bd_PCMH-like_sf"/>
</dbReference>
<dbReference type="InterPro" id="IPR016169">
    <property type="entry name" value="FAD-bd_PCMH_sub2"/>
</dbReference>
<comment type="similarity">
    <text evidence="1">Belongs to the oxygen-dependent FAD-linked oxidoreductase family.</text>
</comment>
<dbReference type="PROSITE" id="PS51387">
    <property type="entry name" value="FAD_PCMH"/>
    <property type="match status" value="1"/>
</dbReference>
<dbReference type="SUPFAM" id="SSF56176">
    <property type="entry name" value="FAD-binding/transporter-associated domain-like"/>
    <property type="match status" value="1"/>
</dbReference>
<accession>A0AAV4ZZR9</accession>
<dbReference type="Gene3D" id="3.30.465.10">
    <property type="match status" value="1"/>
</dbReference>
<organism evidence="6 7">
    <name type="scientific">Clathrus columnatus</name>
    <dbReference type="NCBI Taxonomy" id="1419009"/>
    <lineage>
        <taxon>Eukaryota</taxon>
        <taxon>Fungi</taxon>
        <taxon>Dikarya</taxon>
        <taxon>Basidiomycota</taxon>
        <taxon>Agaricomycotina</taxon>
        <taxon>Agaricomycetes</taxon>
        <taxon>Phallomycetidae</taxon>
        <taxon>Phallales</taxon>
        <taxon>Clathraceae</taxon>
        <taxon>Clathrus</taxon>
    </lineage>
</organism>
<keyword evidence="7" id="KW-1185">Reference proteome</keyword>
<dbReference type="Pfam" id="PF01565">
    <property type="entry name" value="FAD_binding_4"/>
    <property type="match status" value="1"/>
</dbReference>
<reference evidence="6" key="1">
    <citation type="submission" date="2021-10" db="EMBL/GenBank/DDBJ databases">
        <title>De novo Genome Assembly of Clathrus columnatus (Basidiomycota, Fungi) Using Illumina and Nanopore Sequence Data.</title>
        <authorList>
            <person name="Ogiso-Tanaka E."/>
            <person name="Itagaki H."/>
            <person name="Hosoya T."/>
            <person name="Hosaka K."/>
        </authorList>
    </citation>
    <scope>NUCLEOTIDE SEQUENCE</scope>
    <source>
        <strain evidence="6">MO-923</strain>
    </source>
</reference>
<dbReference type="Gene3D" id="3.40.462.20">
    <property type="match status" value="1"/>
</dbReference>
<dbReference type="PANTHER" id="PTHR42973">
    <property type="entry name" value="BINDING OXIDOREDUCTASE, PUTATIVE (AFU_ORTHOLOGUE AFUA_1G17690)-RELATED"/>
    <property type="match status" value="1"/>
</dbReference>
<dbReference type="InterPro" id="IPR006094">
    <property type="entry name" value="Oxid_FAD_bind_N"/>
</dbReference>
<evidence type="ECO:0000313" key="6">
    <source>
        <dbReference type="EMBL" id="GJJ06266.1"/>
    </source>
</evidence>
<dbReference type="PANTHER" id="PTHR42973:SF13">
    <property type="entry name" value="FAD-BINDING PCMH-TYPE DOMAIN-CONTAINING PROTEIN"/>
    <property type="match status" value="1"/>
</dbReference>